<dbReference type="GO" id="GO:0004222">
    <property type="term" value="F:metalloendopeptidase activity"/>
    <property type="evidence" value="ECO:0007669"/>
    <property type="project" value="InterPro"/>
</dbReference>
<dbReference type="PROSITE" id="PS00143">
    <property type="entry name" value="INSULINASE"/>
    <property type="match status" value="1"/>
</dbReference>
<evidence type="ECO:0000256" key="10">
    <source>
        <dbReference type="SAM" id="SignalP"/>
    </source>
</evidence>
<dbReference type="Gene3D" id="3.30.830.10">
    <property type="entry name" value="Metalloenzyme, LuxS/M16 peptidase-like"/>
    <property type="match status" value="4"/>
</dbReference>
<dbReference type="Proteomes" id="UP000473531">
    <property type="component" value="Unassembled WGS sequence"/>
</dbReference>
<dbReference type="GO" id="GO:0046872">
    <property type="term" value="F:metal ion binding"/>
    <property type="evidence" value="ECO:0007669"/>
    <property type="project" value="UniProtKB-KW"/>
</dbReference>
<feature type="chain" id="PRO_5026808206" evidence="10">
    <location>
        <begin position="25"/>
        <end position="972"/>
    </location>
</feature>
<keyword evidence="4" id="KW-0479">Metal-binding</keyword>
<accession>A0A6L7GDY4</accession>
<organism evidence="13 14">
    <name type="scientific">Allopontixanthobacter confluentis</name>
    <dbReference type="NCBI Taxonomy" id="1849021"/>
    <lineage>
        <taxon>Bacteria</taxon>
        <taxon>Pseudomonadati</taxon>
        <taxon>Pseudomonadota</taxon>
        <taxon>Alphaproteobacteria</taxon>
        <taxon>Sphingomonadales</taxon>
        <taxon>Erythrobacteraceae</taxon>
        <taxon>Allopontixanthobacter</taxon>
    </lineage>
</organism>
<evidence type="ECO:0000256" key="8">
    <source>
        <dbReference type="RuleBase" id="RU004447"/>
    </source>
</evidence>
<evidence type="ECO:0000256" key="3">
    <source>
        <dbReference type="ARBA" id="ARBA00022670"/>
    </source>
</evidence>
<dbReference type="GO" id="GO:0006508">
    <property type="term" value="P:proteolysis"/>
    <property type="evidence" value="ECO:0007669"/>
    <property type="project" value="UniProtKB-KW"/>
</dbReference>
<dbReference type="InterPro" id="IPR050626">
    <property type="entry name" value="Peptidase_M16"/>
</dbReference>
<comment type="similarity">
    <text evidence="2 8">Belongs to the peptidase M16 family.</text>
</comment>
<name>A0A6L7GDY4_9SPHN</name>
<keyword evidence="10" id="KW-0732">Signal</keyword>
<keyword evidence="7" id="KW-0482">Metalloprotease</keyword>
<feature type="domain" description="Peptidase M16 N-terminal" evidence="11">
    <location>
        <begin position="82"/>
        <end position="206"/>
    </location>
</feature>
<proteinExistence type="inferred from homology"/>
<keyword evidence="3" id="KW-0645">Protease</keyword>
<dbReference type="AlphaFoldDB" id="A0A6L7GDY4"/>
<evidence type="ECO:0000256" key="6">
    <source>
        <dbReference type="ARBA" id="ARBA00022833"/>
    </source>
</evidence>
<dbReference type="InterPro" id="IPR007863">
    <property type="entry name" value="Peptidase_M16_C"/>
</dbReference>
<comment type="cofactor">
    <cofactor evidence="1">
        <name>Zn(2+)</name>
        <dbReference type="ChEBI" id="CHEBI:29105"/>
    </cofactor>
</comment>
<evidence type="ECO:0000259" key="12">
    <source>
        <dbReference type="Pfam" id="PF05193"/>
    </source>
</evidence>
<reference evidence="13 14" key="1">
    <citation type="submission" date="2019-12" db="EMBL/GenBank/DDBJ databases">
        <title>Genomic-based taxomic classification of the family Erythrobacteraceae.</title>
        <authorList>
            <person name="Xu L."/>
        </authorList>
    </citation>
    <scope>NUCLEOTIDE SEQUENCE [LARGE SCALE GENOMIC DNA]</scope>
    <source>
        <strain evidence="13 14">KCTC 52259</strain>
    </source>
</reference>
<dbReference type="PANTHER" id="PTHR43690:SF17">
    <property type="entry name" value="PROTEIN YHJJ"/>
    <property type="match status" value="1"/>
</dbReference>
<comment type="caution">
    <text evidence="13">The sequence shown here is derived from an EMBL/GenBank/DDBJ whole genome shotgun (WGS) entry which is preliminary data.</text>
</comment>
<evidence type="ECO:0000256" key="7">
    <source>
        <dbReference type="ARBA" id="ARBA00023049"/>
    </source>
</evidence>
<gene>
    <name evidence="13" type="ORF">GRI44_02715</name>
</gene>
<sequence>MKAGMKSSLPARLALSLCLSIALAQPLAAQDAQPPAATDARHTPSAALPHGWNPADWDQQDSEFTPEAGWHFGKLDNGLRYIIRRNNRPENTALVRMEIAAGSIDERDGERGFAHFVEHMAFNGSAQVPEGEMVKLLERQGLAFGPDTNASTGFERTLYMLNLPRADDGLLDTALMLMRETASELTISQDAVNRERGVVLSERRVRNTYGLKNTIDGLEFAYPDALVPKRLPIGTAETLGNATAAGLRGFWQREYTPSDTVLVVVGDFDPAMVEEKIRARFASWAQGPQTIQPDAGPIDPSYRGQTDIYLDPALTENVSLMRHGAYTDTPDTLAQRRKALLRYVGSNIVGRRLNRLQRSENPPFRGVNIATSDFFEDGKVTELSVSAEEGGWQRALEAAVDEYRRAMTFGFTEAEIAEQMSNVRSALQNAAANSATRSNQTFAAQALAIANGKEIADNPADQLARFEDAAGSVTPAAVLAEMRDYFLDLDDPLIRFTGKTAPEGGAEALRSAVVAAFAREISPPDETATAEFAYTEFGPASAVVSDTQSSQLDIRQIRYANGVRLNLKRTDLEDDRVNIRVAIDGGEMLASRDNPLAVELGGLLSSGGLGQHSRDELQTILAGRSVAASFGVGTETFDSAAATTRRDLELQLQLLAALVSDPGYRAEGLGSWRQGLDDFFARLDKTPAAAFREAMRTTISDNDPRFTRQPIDAYRALDFTKLKSAIADRLQNGAVEIALVGDFDEAEAIRMVGATFGALPPRESDFAPYEAQRASFTMTQKRGVQIVRHKGESDQSQLQLVWPTTDDSDWDTSSRLSLLARVARLMLTEKMREELGQTYSPTVSSDQSSTYRGFGTFMMGAAVDVAQLDAARAAMAQVVDELRAGPPDADLIQRARQPLLESLDNRLKSNGGWMALVGRAQSEADDIERFVTAKARYEAMTGEDLHQLAQQYLAPGDAVEFRVLPEAPVKPQ</sequence>
<evidence type="ECO:0000256" key="5">
    <source>
        <dbReference type="ARBA" id="ARBA00022801"/>
    </source>
</evidence>
<feature type="region of interest" description="Disordered" evidence="9">
    <location>
        <begin position="32"/>
        <end position="53"/>
    </location>
</feature>
<keyword evidence="14" id="KW-1185">Reference proteome</keyword>
<dbReference type="InterPro" id="IPR011765">
    <property type="entry name" value="Pept_M16_N"/>
</dbReference>
<evidence type="ECO:0000256" key="4">
    <source>
        <dbReference type="ARBA" id="ARBA00022723"/>
    </source>
</evidence>
<dbReference type="SUPFAM" id="SSF63411">
    <property type="entry name" value="LuxS/MPP-like metallohydrolase"/>
    <property type="match status" value="4"/>
</dbReference>
<feature type="domain" description="Peptidase M16 C-terminal" evidence="12">
    <location>
        <begin position="243"/>
        <end position="421"/>
    </location>
</feature>
<dbReference type="PANTHER" id="PTHR43690">
    <property type="entry name" value="NARDILYSIN"/>
    <property type="match status" value="1"/>
</dbReference>
<dbReference type="Pfam" id="PF05193">
    <property type="entry name" value="Peptidase_M16_C"/>
    <property type="match status" value="2"/>
</dbReference>
<dbReference type="InterPro" id="IPR001431">
    <property type="entry name" value="Pept_M16_Zn_BS"/>
</dbReference>
<evidence type="ECO:0000256" key="1">
    <source>
        <dbReference type="ARBA" id="ARBA00001947"/>
    </source>
</evidence>
<evidence type="ECO:0000256" key="9">
    <source>
        <dbReference type="SAM" id="MobiDB-lite"/>
    </source>
</evidence>
<dbReference type="OrthoDB" id="9811314at2"/>
<evidence type="ECO:0000259" key="11">
    <source>
        <dbReference type="Pfam" id="PF00675"/>
    </source>
</evidence>
<dbReference type="InterPro" id="IPR011249">
    <property type="entry name" value="Metalloenz_LuxS/M16"/>
</dbReference>
<feature type="domain" description="Peptidase M16 C-terminal" evidence="12">
    <location>
        <begin position="718"/>
        <end position="898"/>
    </location>
</feature>
<feature type="signal peptide" evidence="10">
    <location>
        <begin position="1"/>
        <end position="24"/>
    </location>
</feature>
<keyword evidence="5" id="KW-0378">Hydrolase</keyword>
<dbReference type="EMBL" id="WTYU01000001">
    <property type="protein sequence ID" value="MXP13666.1"/>
    <property type="molecule type" value="Genomic_DNA"/>
</dbReference>
<evidence type="ECO:0000313" key="13">
    <source>
        <dbReference type="EMBL" id="MXP13666.1"/>
    </source>
</evidence>
<keyword evidence="6" id="KW-0862">Zinc</keyword>
<protein>
    <submittedName>
        <fullName evidence="13">Insulinase family protein</fullName>
    </submittedName>
</protein>
<dbReference type="Pfam" id="PF00675">
    <property type="entry name" value="Peptidase_M16"/>
    <property type="match status" value="1"/>
</dbReference>
<evidence type="ECO:0000313" key="14">
    <source>
        <dbReference type="Proteomes" id="UP000473531"/>
    </source>
</evidence>
<evidence type="ECO:0000256" key="2">
    <source>
        <dbReference type="ARBA" id="ARBA00007261"/>
    </source>
</evidence>